<evidence type="ECO:0008006" key="3">
    <source>
        <dbReference type="Google" id="ProtNLM"/>
    </source>
</evidence>
<dbReference type="OrthoDB" id="6359816at2759"/>
<keyword evidence="2" id="KW-1185">Reference proteome</keyword>
<dbReference type="GeneID" id="28832764"/>
<accession>A0A194WSS5</accession>
<name>A0A194WSS5_MOLSC</name>
<dbReference type="AlphaFoldDB" id="A0A194WSS5"/>
<evidence type="ECO:0000313" key="2">
    <source>
        <dbReference type="Proteomes" id="UP000070700"/>
    </source>
</evidence>
<dbReference type="RefSeq" id="XP_018065027.1">
    <property type="nucleotide sequence ID" value="XM_018223038.1"/>
</dbReference>
<dbReference type="KEGG" id="psco:LY89DRAFT_787077"/>
<evidence type="ECO:0000313" key="1">
    <source>
        <dbReference type="EMBL" id="KUJ10672.1"/>
    </source>
</evidence>
<dbReference type="InParanoid" id="A0A194WSS5"/>
<organism evidence="1 2">
    <name type="scientific">Mollisia scopiformis</name>
    <name type="common">Conifer needle endophyte fungus</name>
    <name type="synonym">Phialocephala scopiformis</name>
    <dbReference type="NCBI Taxonomy" id="149040"/>
    <lineage>
        <taxon>Eukaryota</taxon>
        <taxon>Fungi</taxon>
        <taxon>Dikarya</taxon>
        <taxon>Ascomycota</taxon>
        <taxon>Pezizomycotina</taxon>
        <taxon>Leotiomycetes</taxon>
        <taxon>Helotiales</taxon>
        <taxon>Mollisiaceae</taxon>
        <taxon>Mollisia</taxon>
    </lineage>
</organism>
<dbReference type="Proteomes" id="UP000070700">
    <property type="component" value="Unassembled WGS sequence"/>
</dbReference>
<dbReference type="Gene3D" id="3.30.710.10">
    <property type="entry name" value="Potassium Channel Kv1.1, Chain A"/>
    <property type="match status" value="1"/>
</dbReference>
<reference evidence="1 2" key="1">
    <citation type="submission" date="2015-10" db="EMBL/GenBank/DDBJ databases">
        <title>Full genome of DAOMC 229536 Phialocephala scopiformis, a fungal endophyte of spruce producing the potent anti-insectan compound rugulosin.</title>
        <authorList>
            <consortium name="DOE Joint Genome Institute"/>
            <person name="Walker A.K."/>
            <person name="Frasz S.L."/>
            <person name="Seifert K.A."/>
            <person name="Miller J.D."/>
            <person name="Mondo S.J."/>
            <person name="Labutti K."/>
            <person name="Lipzen A."/>
            <person name="Dockter R."/>
            <person name="Kennedy M."/>
            <person name="Grigoriev I.V."/>
            <person name="Spatafora J.W."/>
        </authorList>
    </citation>
    <scope>NUCLEOTIDE SEQUENCE [LARGE SCALE GENOMIC DNA]</scope>
    <source>
        <strain evidence="1 2">CBS 120377</strain>
    </source>
</reference>
<dbReference type="InterPro" id="IPR011333">
    <property type="entry name" value="SKP1/BTB/POZ_sf"/>
</dbReference>
<dbReference type="EMBL" id="KQ947428">
    <property type="protein sequence ID" value="KUJ10672.1"/>
    <property type="molecule type" value="Genomic_DNA"/>
</dbReference>
<sequence length="332" mass="36981">MANTALSSSLPSTFADDLGKAFVEINVGEDDQISKSYTVHKAMLLAQCSHIRTMVKIALFGGPDQIFWLEEDAGAVALLVAFLYKGSVPVFDERNGKLSASSYTQCQRSKTLVEMPKIDQSLIDAFDDIDRTDIVEPPWLAQAFEIDEEERLKSVERSNRERRRWMALHRPSITVPANLVPVEADDDINHYQTTLLRLCFLAEKIPWPKLFNASIKSYIEGEARLCRLIPTNCVLLIYEHTAAGSKLRDMVLDVISTASGKANVDMATYTAYAQKNRAFMTDVFARLSGPKFEFESVLEAADDGVNDLLEKAEGERTDGSVAVSGESEMEDH</sequence>
<protein>
    <recommendedName>
        <fullName evidence="3">BTB domain-containing protein</fullName>
    </recommendedName>
</protein>
<proteinExistence type="predicted"/>
<gene>
    <name evidence="1" type="ORF">LY89DRAFT_787077</name>
</gene>